<reference evidence="1" key="1">
    <citation type="journal article" date="2015" name="PeerJ">
        <title>First genomic representation of candidate bacterial phylum KSB3 points to enhanced environmental sensing as a trigger of wastewater bulking.</title>
        <authorList>
            <person name="Sekiguchi Y."/>
            <person name="Ohashi A."/>
            <person name="Parks D.H."/>
            <person name="Yamauchi T."/>
            <person name="Tyson G.W."/>
            <person name="Hugenholtz P."/>
        </authorList>
    </citation>
    <scope>NUCLEOTIDE SEQUENCE [LARGE SCALE GENOMIC DNA]</scope>
</reference>
<organism evidence="1">
    <name type="scientific">Vecturithrix granuli</name>
    <dbReference type="NCBI Taxonomy" id="1499967"/>
    <lineage>
        <taxon>Bacteria</taxon>
        <taxon>Candidatus Moduliflexota</taxon>
        <taxon>Candidatus Vecturitrichia</taxon>
        <taxon>Candidatus Vecturitrichales</taxon>
        <taxon>Candidatus Vecturitrichaceae</taxon>
        <taxon>Candidatus Vecturithrix</taxon>
    </lineage>
</organism>
<protein>
    <recommendedName>
        <fullName evidence="3">DUF4911 domain-containing protein</fullName>
    </recommendedName>
</protein>
<evidence type="ECO:0008006" key="3">
    <source>
        <dbReference type="Google" id="ProtNLM"/>
    </source>
</evidence>
<dbReference type="AlphaFoldDB" id="A0A081BUN3"/>
<dbReference type="InterPro" id="IPR032587">
    <property type="entry name" value="DUF4911"/>
</dbReference>
<gene>
    <name evidence="1" type="ORF">U27_03000</name>
</gene>
<evidence type="ECO:0000313" key="2">
    <source>
        <dbReference type="Proteomes" id="UP000030661"/>
    </source>
</evidence>
<accession>A0A081BUN3</accession>
<name>A0A081BUN3_VECG1</name>
<sequence>MDTITYRIVIDKTQIGFLNSIVESYEGIAAVRTLDAPAGILELWIAPAFEELVNAIMANLAEEIGLQSYYKAQYRLSS</sequence>
<evidence type="ECO:0000313" key="1">
    <source>
        <dbReference type="EMBL" id="GAK56038.1"/>
    </source>
</evidence>
<keyword evidence="2" id="KW-1185">Reference proteome</keyword>
<dbReference type="HOGENOM" id="CLU_190608_2_0_0"/>
<dbReference type="Pfam" id="PF16256">
    <property type="entry name" value="DUF4911"/>
    <property type="match status" value="1"/>
</dbReference>
<dbReference type="Proteomes" id="UP000030661">
    <property type="component" value="Unassembled WGS sequence"/>
</dbReference>
<dbReference type="EMBL" id="DF820464">
    <property type="protein sequence ID" value="GAK56038.1"/>
    <property type="molecule type" value="Genomic_DNA"/>
</dbReference>
<proteinExistence type="predicted"/>